<dbReference type="Proteomes" id="UP000219621">
    <property type="component" value="Unassembled WGS sequence"/>
</dbReference>
<proteinExistence type="predicted"/>
<name>A0A286GJZ0_9PROT</name>
<protein>
    <submittedName>
        <fullName evidence="4">ECF sigma factor</fullName>
    </submittedName>
</protein>
<dbReference type="PANTHER" id="PTHR44591:SF3">
    <property type="entry name" value="RESPONSE REGULATORY DOMAIN-CONTAINING PROTEIN"/>
    <property type="match status" value="1"/>
</dbReference>
<dbReference type="SUPFAM" id="SSF52172">
    <property type="entry name" value="CheY-like"/>
    <property type="match status" value="1"/>
</dbReference>
<dbReference type="EMBL" id="OCNJ01000005">
    <property type="protein sequence ID" value="SOD95853.1"/>
    <property type="molecule type" value="Genomic_DNA"/>
</dbReference>
<dbReference type="InterPro" id="IPR053866">
    <property type="entry name" value="PhyR_sigma2"/>
</dbReference>
<dbReference type="GO" id="GO:0000160">
    <property type="term" value="P:phosphorelay signal transduction system"/>
    <property type="evidence" value="ECO:0007669"/>
    <property type="project" value="InterPro"/>
</dbReference>
<dbReference type="SUPFAM" id="SSF88659">
    <property type="entry name" value="Sigma3 and sigma4 domains of RNA polymerase sigma factors"/>
    <property type="match status" value="1"/>
</dbReference>
<gene>
    <name evidence="4" type="ORF">SAMN05421508_10529</name>
</gene>
<dbReference type="RefSeq" id="WP_141415119.1">
    <property type="nucleotide sequence ID" value="NZ_OCNJ01000005.1"/>
</dbReference>
<dbReference type="InterPro" id="IPR013324">
    <property type="entry name" value="RNA_pol_sigma_r3/r4-like"/>
</dbReference>
<dbReference type="PANTHER" id="PTHR44591">
    <property type="entry name" value="STRESS RESPONSE REGULATOR PROTEIN 1"/>
    <property type="match status" value="1"/>
</dbReference>
<dbReference type="Pfam" id="PF00072">
    <property type="entry name" value="Response_reg"/>
    <property type="match status" value="1"/>
</dbReference>
<dbReference type="InterPro" id="IPR001789">
    <property type="entry name" value="Sig_transdc_resp-reg_receiver"/>
</dbReference>
<dbReference type="InterPro" id="IPR053867">
    <property type="entry name" value="PhyR_sigma4"/>
</dbReference>
<dbReference type="Pfam" id="PF22233">
    <property type="entry name" value="PhyR_sigma-like"/>
    <property type="match status" value="1"/>
</dbReference>
<evidence type="ECO:0000256" key="1">
    <source>
        <dbReference type="ARBA" id="ARBA00022553"/>
    </source>
</evidence>
<sequence>MLTSVDLRDRLPRLRRHGYLLTGNRHAADEAVMACLAALPRDAAGKPYAADDAALFRTFHSAVLAPTEPVAGPDAACEADADLAETRDRLFALPPVERRVILLVSLEGFTVAEAAAILCIAPSRAARSLLTARSLMVQPQRRLRAMIIEDDQLIGMDIAESLQEMGYGDCVHAANGREALEAFGGGEPDLIIADVVLSDGPSGVEVARRLRGRYKAPVVFVTAFPEMALADPSVRADCVLPKPFSPNALKSMVRRTVQAPAA</sequence>
<organism evidence="4 5">
    <name type="scientific">Caenispirillum bisanense</name>
    <dbReference type="NCBI Taxonomy" id="414052"/>
    <lineage>
        <taxon>Bacteria</taxon>
        <taxon>Pseudomonadati</taxon>
        <taxon>Pseudomonadota</taxon>
        <taxon>Alphaproteobacteria</taxon>
        <taxon>Rhodospirillales</taxon>
        <taxon>Novispirillaceae</taxon>
        <taxon>Caenispirillum</taxon>
    </lineage>
</organism>
<dbReference type="Pfam" id="PF22029">
    <property type="entry name" value="PhyR_sigma2"/>
    <property type="match status" value="1"/>
</dbReference>
<evidence type="ECO:0000313" key="5">
    <source>
        <dbReference type="Proteomes" id="UP000219621"/>
    </source>
</evidence>
<dbReference type="PROSITE" id="PS50110">
    <property type="entry name" value="RESPONSE_REGULATORY"/>
    <property type="match status" value="1"/>
</dbReference>
<evidence type="ECO:0000259" key="3">
    <source>
        <dbReference type="PROSITE" id="PS50110"/>
    </source>
</evidence>
<dbReference type="AlphaFoldDB" id="A0A286GJZ0"/>
<evidence type="ECO:0000313" key="4">
    <source>
        <dbReference type="EMBL" id="SOD95853.1"/>
    </source>
</evidence>
<feature type="domain" description="Response regulatory" evidence="3">
    <location>
        <begin position="144"/>
        <end position="257"/>
    </location>
</feature>
<dbReference type="InterPro" id="IPR011006">
    <property type="entry name" value="CheY-like_superfamily"/>
</dbReference>
<accession>A0A286GJZ0</accession>
<evidence type="ECO:0000256" key="2">
    <source>
        <dbReference type="PROSITE-ProRule" id="PRU00169"/>
    </source>
</evidence>
<keyword evidence="1 2" id="KW-0597">Phosphoprotein</keyword>
<feature type="modified residue" description="4-aspartylphosphate" evidence="2">
    <location>
        <position position="194"/>
    </location>
</feature>
<dbReference type="OrthoDB" id="9786101at2"/>
<dbReference type="Gene3D" id="1.20.140.160">
    <property type="match status" value="1"/>
</dbReference>
<dbReference type="Gene3D" id="3.40.50.2300">
    <property type="match status" value="1"/>
</dbReference>
<reference evidence="5" key="1">
    <citation type="submission" date="2017-09" db="EMBL/GenBank/DDBJ databases">
        <authorList>
            <person name="Varghese N."/>
            <person name="Submissions S."/>
        </authorList>
    </citation>
    <scope>NUCLEOTIDE SEQUENCE [LARGE SCALE GENOMIC DNA]</scope>
    <source>
        <strain evidence="5">USBA 140</strain>
    </source>
</reference>
<dbReference type="InterPro" id="IPR050595">
    <property type="entry name" value="Bact_response_regulator"/>
</dbReference>
<keyword evidence="5" id="KW-1185">Reference proteome</keyword>
<dbReference type="SMART" id="SM00448">
    <property type="entry name" value="REC"/>
    <property type="match status" value="1"/>
</dbReference>